<dbReference type="KEGG" id="kdj:28968054"/>
<reference evidence="11" key="2">
    <citation type="submission" date="2024-02" db="EMBL/GenBank/DDBJ databases">
        <title>Comparative genomics of Cryptococcus and Kwoniella reveals pathogenesis evolution and contrasting modes of karyotype evolution via chromosome fusion or intercentromeric recombination.</title>
        <authorList>
            <person name="Coelho M.A."/>
            <person name="David-Palma M."/>
            <person name="Shea T."/>
            <person name="Bowers K."/>
            <person name="McGinley-Smith S."/>
            <person name="Mohammad A.W."/>
            <person name="Gnirke A."/>
            <person name="Yurkov A.M."/>
            <person name="Nowrousian M."/>
            <person name="Sun S."/>
            <person name="Cuomo C.A."/>
            <person name="Heitman J."/>
        </authorList>
    </citation>
    <scope>NUCLEOTIDE SEQUENCE</scope>
    <source>
        <strain evidence="11">CBS 10117</strain>
    </source>
</reference>
<keyword evidence="4 9" id="KW-0812">Transmembrane</keyword>
<dbReference type="Proteomes" id="UP000078595">
    <property type="component" value="Chromosome 5"/>
</dbReference>
<dbReference type="GeneID" id="28968054"/>
<accession>A0AAJ8MHK8</accession>
<feature type="transmembrane region" description="Helical" evidence="9">
    <location>
        <begin position="136"/>
        <end position="153"/>
    </location>
</feature>
<evidence type="ECO:0000313" key="11">
    <source>
        <dbReference type="EMBL" id="WWC62074.1"/>
    </source>
</evidence>
<feature type="compositionally biased region" description="Low complexity" evidence="8">
    <location>
        <begin position="26"/>
        <end position="40"/>
    </location>
</feature>
<evidence type="ECO:0000256" key="9">
    <source>
        <dbReference type="SAM" id="Phobius"/>
    </source>
</evidence>
<evidence type="ECO:0000256" key="2">
    <source>
        <dbReference type="ARBA" id="ARBA00022676"/>
    </source>
</evidence>
<dbReference type="GO" id="GO:0035269">
    <property type="term" value="P:protein O-linked glycosylation via mannose"/>
    <property type="evidence" value="ECO:0007669"/>
    <property type="project" value="TreeGrafter"/>
</dbReference>
<evidence type="ECO:0000256" key="6">
    <source>
        <dbReference type="ARBA" id="ARBA00023136"/>
    </source>
</evidence>
<organism evidence="11 12">
    <name type="scientific">Kwoniella dejecticola CBS 10117</name>
    <dbReference type="NCBI Taxonomy" id="1296121"/>
    <lineage>
        <taxon>Eukaryota</taxon>
        <taxon>Fungi</taxon>
        <taxon>Dikarya</taxon>
        <taxon>Basidiomycota</taxon>
        <taxon>Agaricomycotina</taxon>
        <taxon>Tremellomycetes</taxon>
        <taxon>Tremellales</taxon>
        <taxon>Cryptococcaceae</taxon>
        <taxon>Kwoniella</taxon>
    </lineage>
</organism>
<keyword evidence="6 9" id="KW-0472">Membrane</keyword>
<comment type="subcellular location">
    <subcellularLocation>
        <location evidence="1">Membrane</location>
        <topology evidence="1">Single-pass membrane protein</topology>
    </subcellularLocation>
</comment>
<feature type="compositionally biased region" description="Polar residues" evidence="8">
    <location>
        <begin position="59"/>
        <end position="80"/>
    </location>
</feature>
<dbReference type="InterPro" id="IPR049625">
    <property type="entry name" value="Glyco_transf_61_cat"/>
</dbReference>
<evidence type="ECO:0000256" key="1">
    <source>
        <dbReference type="ARBA" id="ARBA00004167"/>
    </source>
</evidence>
<dbReference type="InterPro" id="IPR007657">
    <property type="entry name" value="Glycosyltransferase_61"/>
</dbReference>
<name>A0AAJ8MHK8_9TREE</name>
<feature type="region of interest" description="Disordered" evidence="8">
    <location>
        <begin position="1"/>
        <end position="116"/>
    </location>
</feature>
<gene>
    <name evidence="11" type="ORF">I303_104664</name>
</gene>
<evidence type="ECO:0000256" key="7">
    <source>
        <dbReference type="ARBA" id="ARBA00023180"/>
    </source>
</evidence>
<protein>
    <recommendedName>
        <fullName evidence="10">Glycosyltransferase 61 catalytic domain-containing protein</fullName>
    </recommendedName>
</protein>
<reference evidence="11" key="1">
    <citation type="submission" date="2013-07" db="EMBL/GenBank/DDBJ databases">
        <authorList>
            <consortium name="The Broad Institute Genome Sequencing Platform"/>
            <person name="Cuomo C."/>
            <person name="Litvintseva A."/>
            <person name="Chen Y."/>
            <person name="Heitman J."/>
            <person name="Sun S."/>
            <person name="Springer D."/>
            <person name="Dromer F."/>
            <person name="Young S.K."/>
            <person name="Zeng Q."/>
            <person name="Gargeya S."/>
            <person name="Fitzgerald M."/>
            <person name="Abouelleil A."/>
            <person name="Alvarado L."/>
            <person name="Berlin A.M."/>
            <person name="Chapman S.B."/>
            <person name="Dewar J."/>
            <person name="Goldberg J."/>
            <person name="Griggs A."/>
            <person name="Gujja S."/>
            <person name="Hansen M."/>
            <person name="Howarth C."/>
            <person name="Imamovic A."/>
            <person name="Larimer J."/>
            <person name="McCowan C."/>
            <person name="Murphy C."/>
            <person name="Pearson M."/>
            <person name="Priest M."/>
            <person name="Roberts A."/>
            <person name="Saif S."/>
            <person name="Shea T."/>
            <person name="Sykes S."/>
            <person name="Wortman J."/>
            <person name="Nusbaum C."/>
            <person name="Birren B."/>
        </authorList>
    </citation>
    <scope>NUCLEOTIDE SEQUENCE</scope>
    <source>
        <strain evidence="11">CBS 10117</strain>
    </source>
</reference>
<evidence type="ECO:0000256" key="4">
    <source>
        <dbReference type="ARBA" id="ARBA00022692"/>
    </source>
</evidence>
<keyword evidence="7" id="KW-0325">Glycoprotein</keyword>
<dbReference type="GO" id="GO:0005783">
    <property type="term" value="C:endoplasmic reticulum"/>
    <property type="evidence" value="ECO:0007669"/>
    <property type="project" value="TreeGrafter"/>
</dbReference>
<evidence type="ECO:0000256" key="8">
    <source>
        <dbReference type="SAM" id="MobiDB-lite"/>
    </source>
</evidence>
<dbReference type="Pfam" id="PF04577">
    <property type="entry name" value="Glyco_transf_61"/>
    <property type="match status" value="1"/>
</dbReference>
<sequence>MSSYPSNTYHHINTNTNIDYTNHTDSSTISRKVSSKSQSSPIIDDYNNTLKPNTHPRESSNTGNTNRSRRTPSFSTPFDLSSSSSSSANTELSRTRPLSNPDSGSGTSTPTERDFKRSFTLVKNSIRMSTKRGNRYVLGAVITLGVFAFWHISGTGSGAGAGFGSSTSTSSRSKGGFGLWPSTANSGSILDVNNGGNSGNVDSNAFIRFDEAHIPETEFVKGVAGFNYFKNLYLCNGTFIALTSNPSSMPDVTHIMSAHPTDDNKYPPAGLDRWRVMVLGQDDLSGFGGVAIRKDGISMFFNDQKGLKSVSFLKHYFHFIGEVFLGAWRVLTTAGETDLPRRLMYRTTPDDWRDRAGLTSWFQQSVMPNTAIEDASLWEDRAKSGMTFLFDKITITDRWAAHAKGIDPWRFNKMTADLLYLNSPLDWMEPLRGSMKQLVQTKGCSVYRKKSDVPVVLYINRQLTGRRLILEDAEDLEDEMIALEEEGVIEWVDAQMETLSRVDQFCLALKADIIMGVHGNGLSHALWMRPGSAVLEFMYPNGFARDYATIAELMRHDYYAIHGDHVFTKDKWLKDDGWGVGAIQGFHSTNIPADGEFISGLIRKIAQEKKGKVEP</sequence>
<evidence type="ECO:0000256" key="3">
    <source>
        <dbReference type="ARBA" id="ARBA00022679"/>
    </source>
</evidence>
<evidence type="ECO:0000259" key="10">
    <source>
        <dbReference type="Pfam" id="PF04577"/>
    </source>
</evidence>
<feature type="compositionally biased region" description="Low complexity" evidence="8">
    <location>
        <begin position="7"/>
        <end position="18"/>
    </location>
</feature>
<feature type="compositionally biased region" description="Polar residues" evidence="8">
    <location>
        <begin position="88"/>
        <end position="110"/>
    </location>
</feature>
<dbReference type="GO" id="GO:0097363">
    <property type="term" value="F:protein O-acetylglucosaminyltransferase activity"/>
    <property type="evidence" value="ECO:0007669"/>
    <property type="project" value="TreeGrafter"/>
</dbReference>
<feature type="domain" description="Glycosyltransferase 61 catalytic" evidence="10">
    <location>
        <begin position="316"/>
        <end position="535"/>
    </location>
</feature>
<evidence type="ECO:0000313" key="12">
    <source>
        <dbReference type="Proteomes" id="UP000078595"/>
    </source>
</evidence>
<evidence type="ECO:0000256" key="5">
    <source>
        <dbReference type="ARBA" id="ARBA00022989"/>
    </source>
</evidence>
<dbReference type="GO" id="GO:0016020">
    <property type="term" value="C:membrane"/>
    <property type="evidence" value="ECO:0007669"/>
    <property type="project" value="UniProtKB-SubCell"/>
</dbReference>
<keyword evidence="5 9" id="KW-1133">Transmembrane helix</keyword>
<proteinExistence type="predicted"/>
<keyword evidence="3" id="KW-0808">Transferase</keyword>
<keyword evidence="12" id="KW-1185">Reference proteome</keyword>
<dbReference type="EMBL" id="CP144534">
    <property type="protein sequence ID" value="WWC62074.1"/>
    <property type="molecule type" value="Genomic_DNA"/>
</dbReference>
<dbReference type="PANTHER" id="PTHR20961">
    <property type="entry name" value="GLYCOSYLTRANSFERASE"/>
    <property type="match status" value="1"/>
</dbReference>
<dbReference type="AlphaFoldDB" id="A0AAJ8MHK8"/>
<keyword evidence="2" id="KW-0328">Glycosyltransferase</keyword>
<dbReference type="PANTHER" id="PTHR20961:SF38">
    <property type="entry name" value="PROTEIN O-LINKED-MANNOSE BETA-1,4-N-ACETYLGLUCOSAMINYLTRANSFERASE 2"/>
    <property type="match status" value="1"/>
</dbReference>
<dbReference type="RefSeq" id="XP_018262870.2">
    <property type="nucleotide sequence ID" value="XM_018407659.2"/>
</dbReference>